<comment type="caution">
    <text evidence="1">The sequence shown here is derived from an EMBL/GenBank/DDBJ whole genome shotgun (WGS) entry which is preliminary data.</text>
</comment>
<gene>
    <name evidence="1" type="ORF">PHMEG_00014124</name>
</gene>
<dbReference type="Gene3D" id="3.10.10.10">
    <property type="entry name" value="HIV Type 1 Reverse Transcriptase, subunit A, domain 1"/>
    <property type="match status" value="1"/>
</dbReference>
<organism evidence="1 2">
    <name type="scientific">Phytophthora megakarya</name>
    <dbReference type="NCBI Taxonomy" id="4795"/>
    <lineage>
        <taxon>Eukaryota</taxon>
        <taxon>Sar</taxon>
        <taxon>Stramenopiles</taxon>
        <taxon>Oomycota</taxon>
        <taxon>Peronosporomycetes</taxon>
        <taxon>Peronosporales</taxon>
        <taxon>Peronosporaceae</taxon>
        <taxon>Phytophthora</taxon>
    </lineage>
</organism>
<accession>A0A225W6R0</accession>
<proteinExistence type="predicted"/>
<dbReference type="SUPFAM" id="SSF56672">
    <property type="entry name" value="DNA/RNA polymerases"/>
    <property type="match status" value="1"/>
</dbReference>
<protein>
    <submittedName>
        <fullName evidence="1">Uncharacterized protein</fullName>
    </submittedName>
</protein>
<name>A0A225W6R0_9STRA</name>
<dbReference type="InterPro" id="IPR043502">
    <property type="entry name" value="DNA/RNA_pol_sf"/>
</dbReference>
<dbReference type="Proteomes" id="UP000198211">
    <property type="component" value="Unassembled WGS sequence"/>
</dbReference>
<dbReference type="EMBL" id="NBNE01001782">
    <property type="protein sequence ID" value="OWZ12677.1"/>
    <property type="molecule type" value="Genomic_DNA"/>
</dbReference>
<reference evidence="2" key="1">
    <citation type="submission" date="2017-03" db="EMBL/GenBank/DDBJ databases">
        <title>Phytopthora megakarya and P. palmivora, two closely related causual agents of cacao black pod achieved similar genome size and gene model numbers by different mechanisms.</title>
        <authorList>
            <person name="Ali S."/>
            <person name="Shao J."/>
            <person name="Larry D.J."/>
            <person name="Kronmiller B."/>
            <person name="Shen D."/>
            <person name="Strem M.D."/>
            <person name="Melnick R.L."/>
            <person name="Guiltinan M.J."/>
            <person name="Tyler B.M."/>
            <person name="Meinhardt L.W."/>
            <person name="Bailey B.A."/>
        </authorList>
    </citation>
    <scope>NUCLEOTIDE SEQUENCE [LARGE SCALE GENOMIC DNA]</scope>
    <source>
        <strain evidence="2">zdho120</strain>
    </source>
</reference>
<sequence length="176" mass="19984">MPSRQQSPFDSAYDMLQPIGSAVNAADMVALLYFYMHHDFDSAQGLTRVVAAKDLKKLLREEGNEFCFVIQHDTDSANADRQSAQAWDTLRGHSAESLLLKYKDVGFRIQLSTVSPTRSKDIKAEIELVEDEPVARKLFQLSVEMKTAIREWTAEMLRAGIIRRLKSLYSAPTFLR</sequence>
<keyword evidence="2" id="KW-1185">Reference proteome</keyword>
<evidence type="ECO:0000313" key="1">
    <source>
        <dbReference type="EMBL" id="OWZ12677.1"/>
    </source>
</evidence>
<dbReference type="AlphaFoldDB" id="A0A225W6R0"/>
<evidence type="ECO:0000313" key="2">
    <source>
        <dbReference type="Proteomes" id="UP000198211"/>
    </source>
</evidence>
<dbReference type="OrthoDB" id="773199at2759"/>